<reference evidence="2" key="1">
    <citation type="submission" date="2018-02" db="EMBL/GenBank/DDBJ databases">
        <authorList>
            <person name="Cohen D.B."/>
            <person name="Kent A.D."/>
        </authorList>
    </citation>
    <scope>NUCLEOTIDE SEQUENCE</scope>
</reference>
<sequence>MEKAVVTKSSGGSELATHDTSTGTPAHKPTAASTRTMPHAVTPKSRSCLVASLLAQLL</sequence>
<gene>
    <name evidence="2" type="ORF">FSB_LOCUS1380</name>
</gene>
<evidence type="ECO:0000313" key="2">
    <source>
        <dbReference type="EMBL" id="SPC73498.1"/>
    </source>
</evidence>
<accession>A0A2N9EFN3</accession>
<organism evidence="2">
    <name type="scientific">Fagus sylvatica</name>
    <name type="common">Beechnut</name>
    <dbReference type="NCBI Taxonomy" id="28930"/>
    <lineage>
        <taxon>Eukaryota</taxon>
        <taxon>Viridiplantae</taxon>
        <taxon>Streptophyta</taxon>
        <taxon>Embryophyta</taxon>
        <taxon>Tracheophyta</taxon>
        <taxon>Spermatophyta</taxon>
        <taxon>Magnoliopsida</taxon>
        <taxon>eudicotyledons</taxon>
        <taxon>Gunneridae</taxon>
        <taxon>Pentapetalae</taxon>
        <taxon>rosids</taxon>
        <taxon>fabids</taxon>
        <taxon>Fagales</taxon>
        <taxon>Fagaceae</taxon>
        <taxon>Fagus</taxon>
    </lineage>
</organism>
<feature type="compositionally biased region" description="Polar residues" evidence="1">
    <location>
        <begin position="7"/>
        <end position="24"/>
    </location>
</feature>
<protein>
    <submittedName>
        <fullName evidence="2">Uncharacterized protein</fullName>
    </submittedName>
</protein>
<dbReference type="AlphaFoldDB" id="A0A2N9EFN3"/>
<evidence type="ECO:0000256" key="1">
    <source>
        <dbReference type="SAM" id="MobiDB-lite"/>
    </source>
</evidence>
<dbReference type="EMBL" id="OIVN01000059">
    <property type="protein sequence ID" value="SPC73498.1"/>
    <property type="molecule type" value="Genomic_DNA"/>
</dbReference>
<feature type="region of interest" description="Disordered" evidence="1">
    <location>
        <begin position="1"/>
        <end position="43"/>
    </location>
</feature>
<proteinExistence type="predicted"/>
<name>A0A2N9EFN3_FAGSY</name>